<name>A0ABX8C3X8_9ACTN</name>
<feature type="region of interest" description="Disordered" evidence="1">
    <location>
        <begin position="259"/>
        <end position="285"/>
    </location>
</feature>
<evidence type="ECO:0000313" key="4">
    <source>
        <dbReference type="Proteomes" id="UP000678016"/>
    </source>
</evidence>
<protein>
    <submittedName>
        <fullName evidence="3">DUF2236 domain-containing protein</fullName>
    </submittedName>
</protein>
<reference evidence="4" key="1">
    <citation type="submission" date="2021-05" db="EMBL/GenBank/DDBJ databases">
        <title>Direct Submission.</title>
        <authorList>
            <person name="Li K."/>
            <person name="Gao J."/>
        </authorList>
    </citation>
    <scope>NUCLEOTIDE SEQUENCE [LARGE SCALE GENOMIC DNA]</scope>
    <source>
        <strain evidence="4">HDS12</strain>
    </source>
</reference>
<feature type="domain" description="ER-bound oxygenase mpaB/mpaB'/Rubber oxygenase catalytic" evidence="2">
    <location>
        <begin position="11"/>
        <end position="230"/>
    </location>
</feature>
<dbReference type="RefSeq" id="WP_212641978.1">
    <property type="nucleotide sequence ID" value="NZ_CP074132.1"/>
</dbReference>
<dbReference type="Proteomes" id="UP000678016">
    <property type="component" value="Chromosome"/>
</dbReference>
<evidence type="ECO:0000313" key="3">
    <source>
        <dbReference type="EMBL" id="QUX29090.1"/>
    </source>
</evidence>
<dbReference type="PANTHER" id="PTHR36151">
    <property type="entry name" value="BLR2777 PROTEIN"/>
    <property type="match status" value="1"/>
</dbReference>
<evidence type="ECO:0000256" key="1">
    <source>
        <dbReference type="SAM" id="MobiDB-lite"/>
    </source>
</evidence>
<accession>A0ABX8C3X8</accession>
<dbReference type="EMBL" id="CP074132">
    <property type="protein sequence ID" value="QUX29090.1"/>
    <property type="molecule type" value="Genomic_DNA"/>
</dbReference>
<organism evidence="3 4">
    <name type="scientific">Nocardiopsis akebiae</name>
    <dbReference type="NCBI Taxonomy" id="2831968"/>
    <lineage>
        <taxon>Bacteria</taxon>
        <taxon>Bacillati</taxon>
        <taxon>Actinomycetota</taxon>
        <taxon>Actinomycetes</taxon>
        <taxon>Streptosporangiales</taxon>
        <taxon>Nocardiopsidaceae</taxon>
        <taxon>Nocardiopsis</taxon>
    </lineage>
</organism>
<keyword evidence="4" id="KW-1185">Reference proteome</keyword>
<dbReference type="InterPro" id="IPR018713">
    <property type="entry name" value="MPAB/Lcp_cat_dom"/>
</dbReference>
<gene>
    <name evidence="3" type="ORF">KGD83_00260</name>
</gene>
<sequence length="285" mass="31547">MGRPSDRSPLRRISAEACVLGGAGYAVLLQIAHPGVARGVHDHSDFSSRPFNRLLGTLYFVYGTVYGTEEERKRLHAIVRALHRKVNGPGYRALDDDLLLWVAATLFQTASRLHAMVFGELGEEERALHLREASAFATALGLPEERWPASPEEFAAYWDGALARLEVGEEARTITGQLFHPASAPLRPLMRVQLLLTGGLLPPDLREGFAIPWSRARQRRFDRILRTTRAVYPYVPRPVRVLPATLCLWTMRRGTLGPRWLGPPRRRSGPGAGPRRGAGGAVGRG</sequence>
<proteinExistence type="predicted"/>
<dbReference type="PANTHER" id="PTHR36151:SF3">
    <property type="entry name" value="ER-BOUND OXYGENASE MPAB_MPAB'_RUBBER OXYGENASE CATALYTIC DOMAIN-CONTAINING PROTEIN"/>
    <property type="match status" value="1"/>
</dbReference>
<dbReference type="Pfam" id="PF09995">
    <property type="entry name" value="MPAB_Lcp_cat"/>
    <property type="match status" value="1"/>
</dbReference>
<feature type="compositionally biased region" description="Gly residues" evidence="1">
    <location>
        <begin position="270"/>
        <end position="285"/>
    </location>
</feature>
<evidence type="ECO:0000259" key="2">
    <source>
        <dbReference type="Pfam" id="PF09995"/>
    </source>
</evidence>